<name>A0A6V7V021_MELEN</name>
<evidence type="ECO:0000313" key="3">
    <source>
        <dbReference type="Proteomes" id="UP000580250"/>
    </source>
</evidence>
<dbReference type="AlphaFoldDB" id="A0A6V7V021"/>
<accession>A0A6V7V021</accession>
<evidence type="ECO:0000256" key="1">
    <source>
        <dbReference type="SAM" id="SignalP"/>
    </source>
</evidence>
<comment type="caution">
    <text evidence="2">The sequence shown here is derived from an EMBL/GenBank/DDBJ whole genome shotgun (WGS) entry which is preliminary data.</text>
</comment>
<keyword evidence="1" id="KW-0732">Signal</keyword>
<feature type="signal peptide" evidence="1">
    <location>
        <begin position="1"/>
        <end position="20"/>
    </location>
</feature>
<proteinExistence type="predicted"/>
<sequence length="61" mass="7296">MNKLLLVLFITLVIVTVSIQYETAEEDEEAHIRLKRQFNCWEYCRGPWFWGGRRGGGRRRP</sequence>
<reference evidence="2 3" key="1">
    <citation type="submission" date="2020-08" db="EMBL/GenBank/DDBJ databases">
        <authorList>
            <person name="Koutsovoulos G."/>
            <person name="Danchin GJ E."/>
        </authorList>
    </citation>
    <scope>NUCLEOTIDE SEQUENCE [LARGE SCALE GENOMIC DNA]</scope>
</reference>
<protein>
    <submittedName>
        <fullName evidence="2">Uncharacterized protein</fullName>
    </submittedName>
</protein>
<feature type="chain" id="PRO_5028378621" evidence="1">
    <location>
        <begin position="21"/>
        <end position="61"/>
    </location>
</feature>
<evidence type="ECO:0000313" key="2">
    <source>
        <dbReference type="EMBL" id="CAD2167478.1"/>
    </source>
</evidence>
<gene>
    <name evidence="2" type="ORF">MENT_LOCUS18767</name>
</gene>
<dbReference type="EMBL" id="CAJEWN010000128">
    <property type="protein sequence ID" value="CAD2167478.1"/>
    <property type="molecule type" value="Genomic_DNA"/>
</dbReference>
<dbReference type="Proteomes" id="UP000580250">
    <property type="component" value="Unassembled WGS sequence"/>
</dbReference>
<organism evidence="2 3">
    <name type="scientific">Meloidogyne enterolobii</name>
    <name type="common">Root-knot nematode worm</name>
    <name type="synonym">Meloidogyne mayaguensis</name>
    <dbReference type="NCBI Taxonomy" id="390850"/>
    <lineage>
        <taxon>Eukaryota</taxon>
        <taxon>Metazoa</taxon>
        <taxon>Ecdysozoa</taxon>
        <taxon>Nematoda</taxon>
        <taxon>Chromadorea</taxon>
        <taxon>Rhabditida</taxon>
        <taxon>Tylenchina</taxon>
        <taxon>Tylenchomorpha</taxon>
        <taxon>Tylenchoidea</taxon>
        <taxon>Meloidogynidae</taxon>
        <taxon>Meloidogyninae</taxon>
        <taxon>Meloidogyne</taxon>
    </lineage>
</organism>